<evidence type="ECO:0000313" key="5">
    <source>
        <dbReference type="EMBL" id="MFC3387238.1"/>
    </source>
</evidence>
<gene>
    <name evidence="5" type="ORF">ACFOEO_01270</name>
</gene>
<evidence type="ECO:0000313" key="6">
    <source>
        <dbReference type="Proteomes" id="UP001595637"/>
    </source>
</evidence>
<accession>A0ABV7N438</accession>
<dbReference type="CDD" id="cd17260">
    <property type="entry name" value="RMtype1_S_EcoEI-TRD1-CR1_like"/>
    <property type="match status" value="1"/>
</dbReference>
<feature type="domain" description="Type I restriction modification DNA specificity" evidence="4">
    <location>
        <begin position="6"/>
        <end position="176"/>
    </location>
</feature>
<proteinExistence type="inferred from homology"/>
<comment type="similarity">
    <text evidence="1">Belongs to the type-I restriction system S methylase family.</text>
</comment>
<evidence type="ECO:0000256" key="2">
    <source>
        <dbReference type="ARBA" id="ARBA00022747"/>
    </source>
</evidence>
<dbReference type="EC" id="3.1.21.-" evidence="5"/>
<evidence type="ECO:0000256" key="1">
    <source>
        <dbReference type="ARBA" id="ARBA00010923"/>
    </source>
</evidence>
<reference evidence="6" key="1">
    <citation type="journal article" date="2019" name="Int. J. Syst. Evol. Microbiol.">
        <title>The Global Catalogue of Microorganisms (GCM) 10K type strain sequencing project: providing services to taxonomists for standard genome sequencing and annotation.</title>
        <authorList>
            <consortium name="The Broad Institute Genomics Platform"/>
            <consortium name="The Broad Institute Genome Sequencing Center for Infectious Disease"/>
            <person name="Wu L."/>
            <person name="Ma J."/>
        </authorList>
    </citation>
    <scope>NUCLEOTIDE SEQUENCE [LARGE SCALE GENOMIC DNA]</scope>
    <source>
        <strain evidence="6">CCM 7756</strain>
    </source>
</reference>
<dbReference type="GO" id="GO:0004519">
    <property type="term" value="F:endonuclease activity"/>
    <property type="evidence" value="ECO:0007669"/>
    <property type="project" value="UniProtKB-KW"/>
</dbReference>
<keyword evidence="5" id="KW-0540">Nuclease</keyword>
<organism evidence="5 6">
    <name type="scientific">Salinicoccus sesuvii</name>
    <dbReference type="NCBI Taxonomy" id="868281"/>
    <lineage>
        <taxon>Bacteria</taxon>
        <taxon>Bacillati</taxon>
        <taxon>Bacillota</taxon>
        <taxon>Bacilli</taxon>
        <taxon>Bacillales</taxon>
        <taxon>Staphylococcaceae</taxon>
        <taxon>Salinicoccus</taxon>
    </lineage>
</organism>
<comment type="caution">
    <text evidence="5">The sequence shown here is derived from an EMBL/GenBank/DDBJ whole genome shotgun (WGS) entry which is preliminary data.</text>
</comment>
<dbReference type="Gene3D" id="3.90.220.20">
    <property type="entry name" value="DNA methylase specificity domains"/>
    <property type="match status" value="2"/>
</dbReference>
<dbReference type="PANTHER" id="PTHR30408:SF13">
    <property type="entry name" value="TYPE I RESTRICTION ENZYME HINDI SPECIFICITY SUBUNIT"/>
    <property type="match status" value="1"/>
</dbReference>
<evidence type="ECO:0000259" key="4">
    <source>
        <dbReference type="Pfam" id="PF01420"/>
    </source>
</evidence>
<dbReference type="Proteomes" id="UP001595637">
    <property type="component" value="Unassembled WGS sequence"/>
</dbReference>
<evidence type="ECO:0000256" key="3">
    <source>
        <dbReference type="ARBA" id="ARBA00023125"/>
    </source>
</evidence>
<dbReference type="InterPro" id="IPR052021">
    <property type="entry name" value="Type-I_RS_S_subunit"/>
</dbReference>
<dbReference type="Pfam" id="PF01420">
    <property type="entry name" value="Methylase_S"/>
    <property type="match status" value="1"/>
</dbReference>
<dbReference type="PANTHER" id="PTHR30408">
    <property type="entry name" value="TYPE-1 RESTRICTION ENZYME ECOKI SPECIFICITY PROTEIN"/>
    <property type="match status" value="1"/>
</dbReference>
<name>A0ABV7N438_9STAP</name>
<sequence length="413" mass="47228">MEFNTKLGDILELNPATPLKKGTEAKKVAMADVKENQKFIESFEVEKFKGGAKFKNGDTLVARITPCLENGKTAFVDILEENEIAFGSTEFFVIRSIKNLTDPQYLYYLMRTPNIRNILIKSMTGTSGRQRAQKEALLNTEIVLPPLSVQQAIGRTLKNLDEKIKLNSKIIANLEELSQILFKRWFMDFEFPDKNGNPYKSSGGEFIKTEIGDIPKHWEIKKLEEIATHKKKSFNPQKEEDQIVAHFSLPAFDTNQMPVTEYSKDIKSNKWLINQDTVLFSKMNPRTMRVWLPNARKDLTNVASTEFVVLESKDDSVRSLIYNLLNTNIFKNFLLSNATGSTNSRQRVKPHIAVSFQLALNEKIVKLYGQRVNPLMNKIISLRDENAHLNEMRDILLPKLMSGELELPEALEV</sequence>
<keyword evidence="5" id="KW-0255">Endonuclease</keyword>
<dbReference type="InterPro" id="IPR000055">
    <property type="entry name" value="Restrct_endonuc_typeI_TRD"/>
</dbReference>
<dbReference type="GO" id="GO:0016787">
    <property type="term" value="F:hydrolase activity"/>
    <property type="evidence" value="ECO:0007669"/>
    <property type="project" value="UniProtKB-KW"/>
</dbReference>
<dbReference type="SUPFAM" id="SSF116734">
    <property type="entry name" value="DNA methylase specificity domain"/>
    <property type="match status" value="2"/>
</dbReference>
<protein>
    <submittedName>
        <fullName evidence="5">Restriction endonuclease subunit S</fullName>
        <ecNumber evidence="5">3.1.21.-</ecNumber>
    </submittedName>
</protein>
<dbReference type="InterPro" id="IPR044946">
    <property type="entry name" value="Restrct_endonuc_typeI_TRD_sf"/>
</dbReference>
<keyword evidence="5" id="KW-0378">Hydrolase</keyword>
<keyword evidence="6" id="KW-1185">Reference proteome</keyword>
<dbReference type="RefSeq" id="WP_380650853.1">
    <property type="nucleotide sequence ID" value="NZ_JBHRVQ010000001.1"/>
</dbReference>
<dbReference type="EMBL" id="JBHRVQ010000001">
    <property type="protein sequence ID" value="MFC3387238.1"/>
    <property type="molecule type" value="Genomic_DNA"/>
</dbReference>
<keyword evidence="3" id="KW-0238">DNA-binding</keyword>
<keyword evidence="2" id="KW-0680">Restriction system</keyword>